<sequence length="53" mass="6284">MFKLVLRLRDRMQTCFLKRVMSGAIYLTCWELHLHLSYLPGFPVATLNRTVKD</sequence>
<organism evidence="1">
    <name type="scientific">Anguilla anguilla</name>
    <name type="common">European freshwater eel</name>
    <name type="synonym">Muraena anguilla</name>
    <dbReference type="NCBI Taxonomy" id="7936"/>
    <lineage>
        <taxon>Eukaryota</taxon>
        <taxon>Metazoa</taxon>
        <taxon>Chordata</taxon>
        <taxon>Craniata</taxon>
        <taxon>Vertebrata</taxon>
        <taxon>Euteleostomi</taxon>
        <taxon>Actinopterygii</taxon>
        <taxon>Neopterygii</taxon>
        <taxon>Teleostei</taxon>
        <taxon>Anguilliformes</taxon>
        <taxon>Anguillidae</taxon>
        <taxon>Anguilla</taxon>
    </lineage>
</organism>
<accession>A0A0E9R3P1</accession>
<protein>
    <submittedName>
        <fullName evidence="1">Uncharacterized protein</fullName>
    </submittedName>
</protein>
<evidence type="ECO:0000313" key="1">
    <source>
        <dbReference type="EMBL" id="JAH23367.1"/>
    </source>
</evidence>
<dbReference type="AlphaFoldDB" id="A0A0E9R3P1"/>
<dbReference type="EMBL" id="GBXM01064758">
    <property type="protein sequence ID" value="JAH43819.1"/>
    <property type="molecule type" value="Transcribed_RNA"/>
</dbReference>
<name>A0A0E9R3P1_ANGAN</name>
<reference evidence="1" key="1">
    <citation type="submission" date="2014-11" db="EMBL/GenBank/DDBJ databases">
        <authorList>
            <person name="Amaro Gonzalez C."/>
        </authorList>
    </citation>
    <scope>NUCLEOTIDE SEQUENCE</scope>
</reference>
<reference evidence="1" key="2">
    <citation type="journal article" date="2015" name="Fish Shellfish Immunol.">
        <title>Early steps in the European eel (Anguilla anguilla)-Vibrio vulnificus interaction in the gills: Role of the RtxA13 toxin.</title>
        <authorList>
            <person name="Callol A."/>
            <person name="Pajuelo D."/>
            <person name="Ebbesson L."/>
            <person name="Teles M."/>
            <person name="MacKenzie S."/>
            <person name="Amaro C."/>
        </authorList>
    </citation>
    <scope>NUCLEOTIDE SEQUENCE</scope>
</reference>
<dbReference type="EMBL" id="GBXM01085210">
    <property type="protein sequence ID" value="JAH23367.1"/>
    <property type="molecule type" value="Transcribed_RNA"/>
</dbReference>
<proteinExistence type="predicted"/>